<dbReference type="SUPFAM" id="SSF53474">
    <property type="entry name" value="alpha/beta-Hydrolases"/>
    <property type="match status" value="1"/>
</dbReference>
<dbReference type="Pfam" id="PF19519">
    <property type="entry name" value="DUF6051"/>
    <property type="match status" value="1"/>
</dbReference>
<accession>A0A2W5UUP0</accession>
<evidence type="ECO:0000313" key="2">
    <source>
        <dbReference type="Proteomes" id="UP000249061"/>
    </source>
</evidence>
<dbReference type="InterPro" id="IPR029058">
    <property type="entry name" value="AB_hydrolase_fold"/>
</dbReference>
<comment type="caution">
    <text evidence="1">The sequence shown here is derived from an EMBL/GenBank/DDBJ whole genome shotgun (WGS) entry which is preliminary data.</text>
</comment>
<dbReference type="Gene3D" id="3.40.50.1820">
    <property type="entry name" value="alpha/beta hydrolase"/>
    <property type="match status" value="1"/>
</dbReference>
<organism evidence="1 2">
    <name type="scientific">Archangium gephyra</name>
    <dbReference type="NCBI Taxonomy" id="48"/>
    <lineage>
        <taxon>Bacteria</taxon>
        <taxon>Pseudomonadati</taxon>
        <taxon>Myxococcota</taxon>
        <taxon>Myxococcia</taxon>
        <taxon>Myxococcales</taxon>
        <taxon>Cystobacterineae</taxon>
        <taxon>Archangiaceae</taxon>
        <taxon>Archangium</taxon>
    </lineage>
</organism>
<evidence type="ECO:0000313" key="1">
    <source>
        <dbReference type="EMBL" id="PZR07044.1"/>
    </source>
</evidence>
<dbReference type="AlphaFoldDB" id="A0A2W5UUP0"/>
<evidence type="ECO:0008006" key="3">
    <source>
        <dbReference type="Google" id="ProtNLM"/>
    </source>
</evidence>
<name>A0A2W5UUP0_9BACT</name>
<sequence length="407" mass="46888">MEHPSYRHIAQAIRSTDEWSDTEPLAFETEGADVYRLAFRSQQAAHLLGHQAYRCEHHGLDFPGEPADDGVPDCDVRENLEFRYPLLRTHGNPEREKHVILLLHGLNERSYSKYVPWAYQLWKSTGAAVALFPLCFHVNRVHPNWAREITRAQQRRDEVPRNENVHAFNCVLSERMDARPERFFWGGLQSYFDVIDLVRQIRSNEHAHIAPDAHIDLLGYSAGGYLSLGLLLLDQDGLFQDSRAVLFESGAALKSTHLSSRLIMDLSCEISLMKLYVRFTGRMASPRLQHWLTHHEEGRWFRALFGEEAEREGLEKRLREIAPRVMAICNTNDDVIPASAVLNTLQGLHRDTGVRVETLTLGVHEHPFVCPDYNQRDRRFITEYLDEKVLGRGFEQFVEAATSLLKR</sequence>
<protein>
    <recommendedName>
        <fullName evidence="3">Alpha/beta hydrolase</fullName>
    </recommendedName>
</protein>
<dbReference type="Proteomes" id="UP000249061">
    <property type="component" value="Unassembled WGS sequence"/>
</dbReference>
<dbReference type="EMBL" id="QFQP01000034">
    <property type="protein sequence ID" value="PZR07044.1"/>
    <property type="molecule type" value="Genomic_DNA"/>
</dbReference>
<reference evidence="1 2" key="1">
    <citation type="submission" date="2017-08" db="EMBL/GenBank/DDBJ databases">
        <title>Infants hospitalized years apart are colonized by the same room-sourced microbial strains.</title>
        <authorList>
            <person name="Brooks B."/>
            <person name="Olm M.R."/>
            <person name="Firek B.A."/>
            <person name="Baker R."/>
            <person name="Thomas B.C."/>
            <person name="Morowitz M.J."/>
            <person name="Banfield J.F."/>
        </authorList>
    </citation>
    <scope>NUCLEOTIDE SEQUENCE [LARGE SCALE GENOMIC DNA]</scope>
    <source>
        <strain evidence="1">S2_003_000_R2_14</strain>
    </source>
</reference>
<dbReference type="InterPro" id="IPR046114">
    <property type="entry name" value="DUF6051"/>
</dbReference>
<gene>
    <name evidence="1" type="ORF">DI536_28725</name>
</gene>
<proteinExistence type="predicted"/>